<evidence type="ECO:0000313" key="3">
    <source>
        <dbReference type="Proteomes" id="UP001278766"/>
    </source>
</evidence>
<accession>A0AAE0HAR9</accession>
<sequence>MFIWMILPCNEILIAENVPTLSCFFNLRVESHASAFRFYDFQAACEVSLATTVRLADEPVIAFPLRPALPLLLLLHLNDPQHSKVPPPGINIRILHSPKSRPKPYLMAQPTDQHHRQREALHKEILHLATPIPLLTIIPRQRRNSHPHLGDQDQTITPKPHPAPHHTSLRTKRHLRHRLMPARPRLPQTHMRQTAASPGKHGTQAADGEQPVDDGAVGVRVGEVGGAGRRRRRRGRRRAGGRAGRRRRIRAGAWPCSASAASVREEPNTDELPTEMAATRITPFMTEGRMVAPALSIAATKGLADASAMLVALSRRGSL</sequence>
<feature type="compositionally biased region" description="Basic residues" evidence="1">
    <location>
        <begin position="228"/>
        <end position="248"/>
    </location>
</feature>
<dbReference type="GeneID" id="87836285"/>
<feature type="region of interest" description="Disordered" evidence="1">
    <location>
        <begin position="144"/>
        <end position="248"/>
    </location>
</feature>
<gene>
    <name evidence="2" type="ORF">B0H64DRAFT_205968</name>
</gene>
<protein>
    <submittedName>
        <fullName evidence="2">Uncharacterized protein</fullName>
    </submittedName>
</protein>
<dbReference type="RefSeq" id="XP_062656608.1">
    <property type="nucleotide sequence ID" value="XM_062799337.1"/>
</dbReference>
<evidence type="ECO:0000313" key="2">
    <source>
        <dbReference type="EMBL" id="KAK3293094.1"/>
    </source>
</evidence>
<comment type="caution">
    <text evidence="2">The sequence shown here is derived from an EMBL/GenBank/DDBJ whole genome shotgun (WGS) entry which is preliminary data.</text>
</comment>
<feature type="compositionally biased region" description="Basic residues" evidence="1">
    <location>
        <begin position="162"/>
        <end position="180"/>
    </location>
</feature>
<dbReference type="EMBL" id="JAUEPN010000006">
    <property type="protein sequence ID" value="KAK3293094.1"/>
    <property type="molecule type" value="Genomic_DNA"/>
</dbReference>
<keyword evidence="3" id="KW-1185">Reference proteome</keyword>
<reference evidence="2" key="2">
    <citation type="submission" date="2023-06" db="EMBL/GenBank/DDBJ databases">
        <authorList>
            <consortium name="Lawrence Berkeley National Laboratory"/>
            <person name="Haridas S."/>
            <person name="Hensen N."/>
            <person name="Bonometti L."/>
            <person name="Westerberg I."/>
            <person name="Brannstrom I.O."/>
            <person name="Guillou S."/>
            <person name="Cros-Aarteil S."/>
            <person name="Calhoun S."/>
            <person name="Kuo A."/>
            <person name="Mondo S."/>
            <person name="Pangilinan J."/>
            <person name="Riley R."/>
            <person name="Labutti K."/>
            <person name="Andreopoulos B."/>
            <person name="Lipzen A."/>
            <person name="Chen C."/>
            <person name="Yanf M."/>
            <person name="Daum C."/>
            <person name="Ng V."/>
            <person name="Clum A."/>
            <person name="Steindorff A."/>
            <person name="Ohm R."/>
            <person name="Martin F."/>
            <person name="Silar P."/>
            <person name="Natvig D."/>
            <person name="Lalanne C."/>
            <person name="Gautier V."/>
            <person name="Ament-Velasquez S.L."/>
            <person name="Kruys A."/>
            <person name="Hutchinson M.I."/>
            <person name="Powell A.J."/>
            <person name="Barry K."/>
            <person name="Miller A.N."/>
            <person name="Grigoriev I.V."/>
            <person name="Debuchy R."/>
            <person name="Gladieux P."/>
            <person name="Thoren M.H."/>
            <person name="Johannesson H."/>
        </authorList>
    </citation>
    <scope>NUCLEOTIDE SEQUENCE</scope>
    <source>
        <strain evidence="2">CBS 168.71</strain>
    </source>
</reference>
<reference evidence="2" key="1">
    <citation type="journal article" date="2023" name="Mol. Phylogenet. Evol.">
        <title>Genome-scale phylogeny and comparative genomics of the fungal order Sordariales.</title>
        <authorList>
            <person name="Hensen N."/>
            <person name="Bonometti L."/>
            <person name="Westerberg I."/>
            <person name="Brannstrom I.O."/>
            <person name="Guillou S."/>
            <person name="Cros-Aarteil S."/>
            <person name="Calhoun S."/>
            <person name="Haridas S."/>
            <person name="Kuo A."/>
            <person name="Mondo S."/>
            <person name="Pangilinan J."/>
            <person name="Riley R."/>
            <person name="LaButti K."/>
            <person name="Andreopoulos B."/>
            <person name="Lipzen A."/>
            <person name="Chen C."/>
            <person name="Yan M."/>
            <person name="Daum C."/>
            <person name="Ng V."/>
            <person name="Clum A."/>
            <person name="Steindorff A."/>
            <person name="Ohm R.A."/>
            <person name="Martin F."/>
            <person name="Silar P."/>
            <person name="Natvig D.O."/>
            <person name="Lalanne C."/>
            <person name="Gautier V."/>
            <person name="Ament-Velasquez S.L."/>
            <person name="Kruys A."/>
            <person name="Hutchinson M.I."/>
            <person name="Powell A.J."/>
            <person name="Barry K."/>
            <person name="Miller A.N."/>
            <person name="Grigoriev I.V."/>
            <person name="Debuchy R."/>
            <person name="Gladieux P."/>
            <person name="Hiltunen Thoren M."/>
            <person name="Johannesson H."/>
        </authorList>
    </citation>
    <scope>NUCLEOTIDE SEQUENCE</scope>
    <source>
        <strain evidence="2">CBS 168.71</strain>
    </source>
</reference>
<evidence type="ECO:0000256" key="1">
    <source>
        <dbReference type="SAM" id="MobiDB-lite"/>
    </source>
</evidence>
<organism evidence="2 3">
    <name type="scientific">Chaetomium fimeti</name>
    <dbReference type="NCBI Taxonomy" id="1854472"/>
    <lineage>
        <taxon>Eukaryota</taxon>
        <taxon>Fungi</taxon>
        <taxon>Dikarya</taxon>
        <taxon>Ascomycota</taxon>
        <taxon>Pezizomycotina</taxon>
        <taxon>Sordariomycetes</taxon>
        <taxon>Sordariomycetidae</taxon>
        <taxon>Sordariales</taxon>
        <taxon>Chaetomiaceae</taxon>
        <taxon>Chaetomium</taxon>
    </lineage>
</organism>
<name>A0AAE0HAR9_9PEZI</name>
<dbReference type="Proteomes" id="UP001278766">
    <property type="component" value="Unassembled WGS sequence"/>
</dbReference>
<proteinExistence type="predicted"/>
<dbReference type="AlphaFoldDB" id="A0AAE0HAR9"/>